<dbReference type="PROSITE" id="PS50296">
    <property type="entry name" value="SUI1"/>
    <property type="match status" value="1"/>
</dbReference>
<feature type="compositionally biased region" description="Pro residues" evidence="3">
    <location>
        <begin position="15"/>
        <end position="26"/>
    </location>
</feature>
<evidence type="ECO:0000259" key="4">
    <source>
        <dbReference type="PROSITE" id="PS50296"/>
    </source>
</evidence>
<dbReference type="AlphaFoldDB" id="A0A5C6A993"/>
<dbReference type="SUPFAM" id="SSF55159">
    <property type="entry name" value="eIF1-like"/>
    <property type="match status" value="1"/>
</dbReference>
<reference evidence="5 6" key="1">
    <citation type="submission" date="2019-02" db="EMBL/GenBank/DDBJ databases">
        <title>Deep-cultivation of Planctomycetes and their phenomic and genomic characterization uncovers novel biology.</title>
        <authorList>
            <person name="Wiegand S."/>
            <person name="Jogler M."/>
            <person name="Boedeker C."/>
            <person name="Pinto D."/>
            <person name="Vollmers J."/>
            <person name="Rivas-Marin E."/>
            <person name="Kohn T."/>
            <person name="Peeters S.H."/>
            <person name="Heuer A."/>
            <person name="Rast P."/>
            <person name="Oberbeckmann S."/>
            <person name="Bunk B."/>
            <person name="Jeske O."/>
            <person name="Meyerdierks A."/>
            <person name="Storesund J.E."/>
            <person name="Kallscheuer N."/>
            <person name="Luecker S."/>
            <person name="Lage O.M."/>
            <person name="Pohl T."/>
            <person name="Merkel B.J."/>
            <person name="Hornburger P."/>
            <person name="Mueller R.-W."/>
            <person name="Bruemmer F."/>
            <person name="Labrenz M."/>
            <person name="Spormann A.M."/>
            <person name="Op Den Camp H."/>
            <person name="Overmann J."/>
            <person name="Amann R."/>
            <person name="Jetten M.S.M."/>
            <person name="Mascher T."/>
            <person name="Medema M.H."/>
            <person name="Devos D.P."/>
            <person name="Kaster A.-K."/>
            <person name="Ovreas L."/>
            <person name="Rohde M."/>
            <person name="Galperin M.Y."/>
            <person name="Jogler C."/>
        </authorList>
    </citation>
    <scope>NUCLEOTIDE SEQUENCE [LARGE SCALE GENOMIC DNA]</scope>
    <source>
        <strain evidence="5 6">Pla108</strain>
    </source>
</reference>
<gene>
    <name evidence="5" type="ORF">Pla108_30370</name>
</gene>
<dbReference type="InterPro" id="IPR001950">
    <property type="entry name" value="SUI1"/>
</dbReference>
<feature type="domain" description="SUI1" evidence="4">
    <location>
        <begin position="35"/>
        <end position="95"/>
    </location>
</feature>
<evidence type="ECO:0000256" key="1">
    <source>
        <dbReference type="ARBA" id="ARBA00022845"/>
    </source>
</evidence>
<keyword evidence="2" id="KW-0648">Protein biosynthesis</keyword>
<evidence type="ECO:0000256" key="2">
    <source>
        <dbReference type="ARBA" id="ARBA00022917"/>
    </source>
</evidence>
<sequence length="103" mass="11037">MTCDRCGRDVKTCDCPPPTPAPPPPSDFQLRVRRERRRGKWNTVVAGLEADAAQQKTLLKTLRTSLGAGGGVSDGELVLQGDHRDAVVARLVEIGYRAKPAGG</sequence>
<dbReference type="GO" id="GO:0006417">
    <property type="term" value="P:regulation of translation"/>
    <property type="evidence" value="ECO:0007669"/>
    <property type="project" value="UniProtKB-KW"/>
</dbReference>
<dbReference type="CDD" id="cd11567">
    <property type="entry name" value="YciH_like"/>
    <property type="match status" value="1"/>
</dbReference>
<dbReference type="InterPro" id="IPR005872">
    <property type="entry name" value="SUI1_arc_bac"/>
</dbReference>
<keyword evidence="1" id="KW-0810">Translation regulation</keyword>
<evidence type="ECO:0000313" key="5">
    <source>
        <dbReference type="EMBL" id="TWT95960.1"/>
    </source>
</evidence>
<evidence type="ECO:0000313" key="6">
    <source>
        <dbReference type="Proteomes" id="UP000317421"/>
    </source>
</evidence>
<dbReference type="GO" id="GO:0003743">
    <property type="term" value="F:translation initiation factor activity"/>
    <property type="evidence" value="ECO:0007669"/>
    <property type="project" value="UniProtKB-KW"/>
</dbReference>
<keyword evidence="5" id="KW-0396">Initiation factor</keyword>
<protein>
    <submittedName>
        <fullName evidence="5">Translation initiation factor Sui1</fullName>
    </submittedName>
</protein>
<name>A0A5C6A993_9BACT</name>
<evidence type="ECO:0000256" key="3">
    <source>
        <dbReference type="SAM" id="MobiDB-lite"/>
    </source>
</evidence>
<dbReference type="Gene3D" id="3.30.780.10">
    <property type="entry name" value="SUI1-like domain"/>
    <property type="match status" value="1"/>
</dbReference>
<organism evidence="5 6">
    <name type="scientific">Botrimarina colliarenosi</name>
    <dbReference type="NCBI Taxonomy" id="2528001"/>
    <lineage>
        <taxon>Bacteria</taxon>
        <taxon>Pseudomonadati</taxon>
        <taxon>Planctomycetota</taxon>
        <taxon>Planctomycetia</taxon>
        <taxon>Pirellulales</taxon>
        <taxon>Lacipirellulaceae</taxon>
        <taxon>Botrimarina</taxon>
    </lineage>
</organism>
<dbReference type="Pfam" id="PF01253">
    <property type="entry name" value="SUI1"/>
    <property type="match status" value="1"/>
</dbReference>
<dbReference type="PIRSF" id="PIRSF037511">
    <property type="entry name" value="Transl_init_SUI1_pro"/>
    <property type="match status" value="1"/>
</dbReference>
<dbReference type="EMBL" id="SJPR01000004">
    <property type="protein sequence ID" value="TWT95960.1"/>
    <property type="molecule type" value="Genomic_DNA"/>
</dbReference>
<feature type="region of interest" description="Disordered" evidence="3">
    <location>
        <begin position="11"/>
        <end position="31"/>
    </location>
</feature>
<proteinExistence type="predicted"/>
<accession>A0A5C6A993</accession>
<comment type="caution">
    <text evidence="5">The sequence shown here is derived from an EMBL/GenBank/DDBJ whole genome shotgun (WGS) entry which is preliminary data.</text>
</comment>
<dbReference type="Proteomes" id="UP000317421">
    <property type="component" value="Unassembled WGS sequence"/>
</dbReference>
<keyword evidence="6" id="KW-1185">Reference proteome</keyword>
<dbReference type="InterPro" id="IPR036877">
    <property type="entry name" value="SUI1_dom_sf"/>
</dbReference>